<feature type="region of interest" description="Disordered" evidence="1">
    <location>
        <begin position="1"/>
        <end position="26"/>
    </location>
</feature>
<accession>A0A101A4P3</accession>
<evidence type="ECO:0000313" key="4">
    <source>
        <dbReference type="Proteomes" id="UP000053707"/>
    </source>
</evidence>
<protein>
    <recommendedName>
        <fullName evidence="2">HEPN AbiJ-N-terminal domain-containing protein</fullName>
    </recommendedName>
</protein>
<evidence type="ECO:0000259" key="2">
    <source>
        <dbReference type="Pfam" id="PF18863"/>
    </source>
</evidence>
<reference evidence="3 4" key="1">
    <citation type="submission" date="2016-01" db="EMBL/GenBank/DDBJ databases">
        <authorList>
            <consortium name="TB Trials Study Group"/>
            <person name="Sutton G."/>
            <person name="Brinkac L."/>
            <person name="Sanka R."/>
            <person name="Adams M."/>
            <person name="Lau E.L."/>
            <person name="Macaden R."/>
            <person name="Grewal H.M.S."/>
        </authorList>
    </citation>
    <scope>NUCLEOTIDE SEQUENCE [LARGE SCALE GENOMIC DNA]</scope>
    <source>
        <strain evidence="3 4">IS-1744</strain>
    </source>
</reference>
<dbReference type="RefSeq" id="WP_064397752.1">
    <property type="nucleotide sequence ID" value="NZ_LQIR01000027.1"/>
</dbReference>
<dbReference type="Pfam" id="PF18863">
    <property type="entry name" value="AbiJ_NTD4"/>
    <property type="match status" value="1"/>
</dbReference>
<dbReference type="AlphaFoldDB" id="A0A101A4P3"/>
<gene>
    <name evidence="3" type="ORF">AU192_04100</name>
</gene>
<comment type="caution">
    <text evidence="3">The sequence shown here is derived from an EMBL/GenBank/DDBJ whole genome shotgun (WGS) entry which is preliminary data.</text>
</comment>
<evidence type="ECO:0000313" key="3">
    <source>
        <dbReference type="EMBL" id="KUI13595.1"/>
    </source>
</evidence>
<dbReference type="InterPro" id="IPR049503">
    <property type="entry name" value="AbiJ_NTD4"/>
</dbReference>
<dbReference type="EMBL" id="LQIR01000027">
    <property type="protein sequence ID" value="KUI13595.1"/>
    <property type="molecule type" value="Genomic_DNA"/>
</dbReference>
<sequence>MSDGDYGGARPPTFSQRAGHVPYPTEIQHGDLDGRCRTDLWNYIIKIYLHNAGPVSFEDIWADHYGLPLNDYAFRKLFAQLEQTVRKSAYHYLFDLVEWLVQRTPDGYSEMRFGTTSEDINRILARNRAGYRIVDFQVVPITNEAELSSITTAIESTSTPAARHLKNALALFANRDQPNYAKSIQESISAAEAAAQELAGVRKPLGDSLDIVKKNSTDLHPALIAGWKNLYGFTSDSGGIRHAGFDGTIQPSQELAQYFLVTCSAFVNLVTVIKSQQPT</sequence>
<dbReference type="Proteomes" id="UP000053707">
    <property type="component" value="Unassembled WGS sequence"/>
</dbReference>
<evidence type="ECO:0000256" key="1">
    <source>
        <dbReference type="SAM" id="MobiDB-lite"/>
    </source>
</evidence>
<proteinExistence type="predicted"/>
<organism evidence="3 4">
    <name type="scientific">Mycobacterium lehmannii</name>
    <dbReference type="NCBI Taxonomy" id="2048550"/>
    <lineage>
        <taxon>Bacteria</taxon>
        <taxon>Bacillati</taxon>
        <taxon>Actinomycetota</taxon>
        <taxon>Actinomycetes</taxon>
        <taxon>Mycobacteriales</taxon>
        <taxon>Mycobacteriaceae</taxon>
        <taxon>Mycobacterium</taxon>
    </lineage>
</organism>
<feature type="domain" description="HEPN AbiJ-N-terminal" evidence="2">
    <location>
        <begin position="13"/>
        <end position="155"/>
    </location>
</feature>
<name>A0A101A4P3_9MYCO</name>
<keyword evidence="4" id="KW-1185">Reference proteome</keyword>